<dbReference type="Proteomes" id="UP001501729">
    <property type="component" value="Unassembled WGS sequence"/>
</dbReference>
<evidence type="ECO:0000313" key="8">
    <source>
        <dbReference type="Proteomes" id="UP001501729"/>
    </source>
</evidence>
<comment type="subcellular location">
    <subcellularLocation>
        <location evidence="1">Cell membrane</location>
        <topology evidence="1">Multi-pass membrane protein</topology>
    </subcellularLocation>
</comment>
<keyword evidence="8" id="KW-1185">Reference proteome</keyword>
<dbReference type="InterPro" id="IPR005171">
    <property type="entry name" value="Cyt_c_oxidase_su4_prok"/>
</dbReference>
<feature type="transmembrane region" description="Helical" evidence="6">
    <location>
        <begin position="7"/>
        <end position="24"/>
    </location>
</feature>
<reference evidence="7 8" key="1">
    <citation type="journal article" date="2019" name="Int. J. Syst. Evol. Microbiol.">
        <title>The Global Catalogue of Microorganisms (GCM) 10K type strain sequencing project: providing services to taxonomists for standard genome sequencing and annotation.</title>
        <authorList>
            <consortium name="The Broad Institute Genomics Platform"/>
            <consortium name="The Broad Institute Genome Sequencing Center for Infectious Disease"/>
            <person name="Wu L."/>
            <person name="Ma J."/>
        </authorList>
    </citation>
    <scope>NUCLEOTIDE SEQUENCE [LARGE SCALE GENOMIC DNA]</scope>
    <source>
        <strain evidence="7 8">JCM 17504</strain>
    </source>
</reference>
<name>A0AAV3UKA4_9EURY</name>
<sequence length="86" mass="9384">MTDAKLYTTIYIVLFAMATVQVLVEFAGFTYWTAFAAIIALSFTKALLVAGYYQHLRSEPRSISLIVLVGLLAALALTLAASYSIM</sequence>
<dbReference type="Pfam" id="PF03626">
    <property type="entry name" value="COX4_pro"/>
    <property type="match status" value="1"/>
</dbReference>
<feature type="transmembrane region" description="Helical" evidence="6">
    <location>
        <begin position="30"/>
        <end position="53"/>
    </location>
</feature>
<feature type="transmembrane region" description="Helical" evidence="6">
    <location>
        <begin position="65"/>
        <end position="85"/>
    </location>
</feature>
<comment type="caution">
    <text evidence="7">The sequence shown here is derived from an EMBL/GenBank/DDBJ whole genome shotgun (WGS) entry which is preliminary data.</text>
</comment>
<dbReference type="GeneID" id="68613423"/>
<accession>A0AAV3UKA4</accession>
<keyword evidence="5 6" id="KW-0472">Membrane</keyword>
<dbReference type="AlphaFoldDB" id="A0AAV3UKA4"/>
<evidence type="ECO:0000256" key="3">
    <source>
        <dbReference type="ARBA" id="ARBA00022692"/>
    </source>
</evidence>
<evidence type="ECO:0000256" key="4">
    <source>
        <dbReference type="ARBA" id="ARBA00022989"/>
    </source>
</evidence>
<evidence type="ECO:0000256" key="5">
    <source>
        <dbReference type="ARBA" id="ARBA00023136"/>
    </source>
</evidence>
<evidence type="ECO:0000313" key="7">
    <source>
        <dbReference type="EMBL" id="GAA5054750.1"/>
    </source>
</evidence>
<dbReference type="GO" id="GO:0005886">
    <property type="term" value="C:plasma membrane"/>
    <property type="evidence" value="ECO:0007669"/>
    <property type="project" value="UniProtKB-SubCell"/>
</dbReference>
<proteinExistence type="predicted"/>
<evidence type="ECO:0008006" key="9">
    <source>
        <dbReference type="Google" id="ProtNLM"/>
    </source>
</evidence>
<evidence type="ECO:0000256" key="1">
    <source>
        <dbReference type="ARBA" id="ARBA00004651"/>
    </source>
</evidence>
<organism evidence="7 8">
    <name type="scientific">Haladaptatus pallidirubidus</name>
    <dbReference type="NCBI Taxonomy" id="1008152"/>
    <lineage>
        <taxon>Archaea</taxon>
        <taxon>Methanobacteriati</taxon>
        <taxon>Methanobacteriota</taxon>
        <taxon>Stenosarchaea group</taxon>
        <taxon>Halobacteria</taxon>
        <taxon>Halobacteriales</taxon>
        <taxon>Haladaptataceae</taxon>
        <taxon>Haladaptatus</taxon>
    </lineage>
</organism>
<protein>
    <recommendedName>
        <fullName evidence="9">Cytochrome c oxidase subunit 4</fullName>
    </recommendedName>
</protein>
<keyword evidence="2" id="KW-1003">Cell membrane</keyword>
<keyword evidence="3 6" id="KW-0812">Transmembrane</keyword>
<keyword evidence="4 6" id="KW-1133">Transmembrane helix</keyword>
<dbReference type="RefSeq" id="WP_227773238.1">
    <property type="nucleotide sequence ID" value="NZ_BAABKX010000014.1"/>
</dbReference>
<dbReference type="EMBL" id="BAABKX010000014">
    <property type="protein sequence ID" value="GAA5054750.1"/>
    <property type="molecule type" value="Genomic_DNA"/>
</dbReference>
<evidence type="ECO:0000256" key="2">
    <source>
        <dbReference type="ARBA" id="ARBA00022475"/>
    </source>
</evidence>
<evidence type="ECO:0000256" key="6">
    <source>
        <dbReference type="SAM" id="Phobius"/>
    </source>
</evidence>
<gene>
    <name evidence="7" type="ORF">GCM10025751_33640</name>
</gene>